<sequence>MHIDLQLQPLHQDDYLKIEIDPHVSFIYLEWLKTPQNDTFRELFRMAVSLAVDLNSEYWLSDARTIPYLDFANQNWVIREVTPLLAASKLRKYARLSSKESIDLLDIHRIYETLSSQTNFTAITKFESFTSKEAAQEWLFSDYGEVHCS</sequence>
<evidence type="ECO:0008006" key="3">
    <source>
        <dbReference type="Google" id="ProtNLM"/>
    </source>
</evidence>
<dbReference type="AlphaFoldDB" id="A0A3M9MSS0"/>
<gene>
    <name evidence="1" type="ORF">EFA69_19520</name>
</gene>
<accession>A0A3M9MSS0</accession>
<name>A0A3M9MSS0_9BACT</name>
<dbReference type="RefSeq" id="WP_123134723.1">
    <property type="nucleotide sequence ID" value="NZ_RJJE01000017.1"/>
</dbReference>
<proteinExistence type="predicted"/>
<evidence type="ECO:0000313" key="1">
    <source>
        <dbReference type="EMBL" id="RNI28255.1"/>
    </source>
</evidence>
<reference evidence="1 2" key="1">
    <citation type="submission" date="2018-11" db="EMBL/GenBank/DDBJ databases">
        <title>Rufibacter latericius sp. nov., isolated from water in Baiyang Lake.</title>
        <authorList>
            <person name="Yang Y."/>
        </authorList>
    </citation>
    <scope>NUCLEOTIDE SEQUENCE [LARGE SCALE GENOMIC DNA]</scope>
    <source>
        <strain evidence="1 2">MCC P1</strain>
    </source>
</reference>
<organism evidence="1 2">
    <name type="scientific">Rufibacter immobilis</name>
    <dbReference type="NCBI Taxonomy" id="1348778"/>
    <lineage>
        <taxon>Bacteria</taxon>
        <taxon>Pseudomonadati</taxon>
        <taxon>Bacteroidota</taxon>
        <taxon>Cytophagia</taxon>
        <taxon>Cytophagales</taxon>
        <taxon>Hymenobacteraceae</taxon>
        <taxon>Rufibacter</taxon>
    </lineage>
</organism>
<protein>
    <recommendedName>
        <fullName evidence="3">STAS/SEC14 domain-containing protein</fullName>
    </recommendedName>
</protein>
<dbReference type="Proteomes" id="UP000271010">
    <property type="component" value="Unassembled WGS sequence"/>
</dbReference>
<dbReference type="OrthoDB" id="956031at2"/>
<comment type="caution">
    <text evidence="1">The sequence shown here is derived from an EMBL/GenBank/DDBJ whole genome shotgun (WGS) entry which is preliminary data.</text>
</comment>
<evidence type="ECO:0000313" key="2">
    <source>
        <dbReference type="Proteomes" id="UP000271010"/>
    </source>
</evidence>
<dbReference type="EMBL" id="RJJE01000017">
    <property type="protein sequence ID" value="RNI28255.1"/>
    <property type="molecule type" value="Genomic_DNA"/>
</dbReference>
<keyword evidence="2" id="KW-1185">Reference proteome</keyword>